<evidence type="ECO:0000313" key="2">
    <source>
        <dbReference type="EMBL" id="RST88421.1"/>
    </source>
</evidence>
<accession>A0A429Z3X1</accession>
<protein>
    <submittedName>
        <fullName evidence="2">Uncharacterized protein</fullName>
    </submittedName>
</protein>
<proteinExistence type="predicted"/>
<name>A0A429Z3X1_9HYPH</name>
<reference evidence="2 3" key="1">
    <citation type="submission" date="2018-12" db="EMBL/GenBank/DDBJ databases">
        <title>Mesorhizobium carbonis sp. nov., isolated from coal mine water.</title>
        <authorList>
            <person name="Xin W."/>
            <person name="Xu Z."/>
            <person name="Xiang F."/>
            <person name="Zhang J."/>
            <person name="Xi L."/>
            <person name="Liu J."/>
        </authorList>
    </citation>
    <scope>NUCLEOTIDE SEQUENCE [LARGE SCALE GENOMIC DNA]</scope>
    <source>
        <strain evidence="2 3">B2.3</strain>
    </source>
</reference>
<dbReference type="EMBL" id="RWKW01000002">
    <property type="protein sequence ID" value="RST88421.1"/>
    <property type="molecule type" value="Genomic_DNA"/>
</dbReference>
<feature type="chain" id="PRO_5019164315" evidence="1">
    <location>
        <begin position="17"/>
        <end position="198"/>
    </location>
</feature>
<dbReference type="OrthoDB" id="7427667at2"/>
<feature type="signal peptide" evidence="1">
    <location>
        <begin position="1"/>
        <end position="16"/>
    </location>
</feature>
<keyword evidence="3" id="KW-1185">Reference proteome</keyword>
<keyword evidence="1" id="KW-0732">Signal</keyword>
<organism evidence="2 3">
    <name type="scientific">Aquibium carbonis</name>
    <dbReference type="NCBI Taxonomy" id="2495581"/>
    <lineage>
        <taxon>Bacteria</taxon>
        <taxon>Pseudomonadati</taxon>
        <taxon>Pseudomonadota</taxon>
        <taxon>Alphaproteobacteria</taxon>
        <taxon>Hyphomicrobiales</taxon>
        <taxon>Phyllobacteriaceae</taxon>
        <taxon>Aquibium</taxon>
    </lineage>
</organism>
<evidence type="ECO:0000313" key="3">
    <source>
        <dbReference type="Proteomes" id="UP000278398"/>
    </source>
</evidence>
<dbReference type="AlphaFoldDB" id="A0A429Z3X1"/>
<evidence type="ECO:0000256" key="1">
    <source>
        <dbReference type="SAM" id="SignalP"/>
    </source>
</evidence>
<sequence>MLTALAGLLLAAPAAAQEISSAYTDLVIEEHCTTYAEAAPDEGGDWANLVCTGYRGYPVFVFYGDARESLFYGFPPAGDLAPAWESFDGFNSTGPKIEWRLETRGDRSVPFATIHRWFVSDPDDPDEQVQVLVVAKVGQPQERDGCAVGYVVAQGNGDANTKARRVADSVARDFVCGADQPSIEQGSVALPSFTRTEN</sequence>
<comment type="caution">
    <text evidence="2">The sequence shown here is derived from an EMBL/GenBank/DDBJ whole genome shotgun (WGS) entry which is preliminary data.</text>
</comment>
<dbReference type="Proteomes" id="UP000278398">
    <property type="component" value="Unassembled WGS sequence"/>
</dbReference>
<gene>
    <name evidence="2" type="ORF">EJC49_01050</name>
</gene>